<dbReference type="Gene3D" id="3.10.100.10">
    <property type="entry name" value="Mannose-Binding Protein A, subunit A"/>
    <property type="match status" value="1"/>
</dbReference>
<protein>
    <recommendedName>
        <fullName evidence="2">C-type lectin domain-containing protein</fullName>
    </recommendedName>
</protein>
<sequence length="150" mass="17767">MVLVGLLAAALIIIFRLYKMCLKWAKDWDQYEEKCYYFNFIKSSWNDSRRSCADLGSDLVKIDSREEQMFLNKRLRDLMVDDEDKFWIGLTDSGEEGRWFWSGNIPDADCVRMGRKGDGGPKCWFDRFCDHLQKSICEKKPNQKNMCVFF</sequence>
<keyword evidence="4" id="KW-1185">Reference proteome</keyword>
<dbReference type="InterPro" id="IPR001304">
    <property type="entry name" value="C-type_lectin-like"/>
</dbReference>
<evidence type="ECO:0000259" key="2">
    <source>
        <dbReference type="PROSITE" id="PS50041"/>
    </source>
</evidence>
<reference evidence="4" key="1">
    <citation type="submission" date="2012-01" db="EMBL/GenBank/DDBJ databases">
        <authorList>
            <person name="Walter R."/>
            <person name="Schartl M."/>
            <person name="Warren W."/>
        </authorList>
    </citation>
    <scope>NUCLEOTIDE SEQUENCE [LARGE SCALE GENOMIC DNA]</scope>
    <source>
        <strain evidence="4">JP 163 A</strain>
    </source>
</reference>
<dbReference type="Pfam" id="PF00059">
    <property type="entry name" value="Lectin_C"/>
    <property type="match status" value="1"/>
</dbReference>
<dbReference type="GeneTree" id="ENSGT01030000234575"/>
<dbReference type="PANTHER" id="PTHR22803">
    <property type="entry name" value="MANNOSE, PHOSPHOLIPASE, LECTIN RECEPTOR RELATED"/>
    <property type="match status" value="1"/>
</dbReference>
<dbReference type="OMA" id="LCQNENA"/>
<keyword evidence="1" id="KW-1015">Disulfide bond</keyword>
<evidence type="ECO:0000256" key="1">
    <source>
        <dbReference type="ARBA" id="ARBA00023157"/>
    </source>
</evidence>
<reference evidence="4" key="2">
    <citation type="journal article" date="2013" name="Nat. Genet.">
        <title>The genome of the platyfish, Xiphophorus maculatus, provides insights into evolutionary adaptation and several complex traits.</title>
        <authorList>
            <person name="Schartl M."/>
            <person name="Walter R.B."/>
            <person name="Shen Y."/>
            <person name="Garcia T."/>
            <person name="Catchen J."/>
            <person name="Amores A."/>
            <person name="Braasch I."/>
            <person name="Chalopin D."/>
            <person name="Volff J.N."/>
            <person name="Lesch K.P."/>
            <person name="Bisazza A."/>
            <person name="Minx P."/>
            <person name="Hillier L."/>
            <person name="Wilson R.K."/>
            <person name="Fuerstenberg S."/>
            <person name="Boore J."/>
            <person name="Searle S."/>
            <person name="Postlethwait J.H."/>
            <person name="Warren W.C."/>
        </authorList>
    </citation>
    <scope>NUCLEOTIDE SEQUENCE [LARGE SCALE GENOMIC DNA]</scope>
    <source>
        <strain evidence="4">JP 163 A</strain>
    </source>
</reference>
<dbReference type="SUPFAM" id="SSF56436">
    <property type="entry name" value="C-type lectin-like"/>
    <property type="match status" value="1"/>
</dbReference>
<reference evidence="3" key="3">
    <citation type="submission" date="2025-08" db="UniProtKB">
        <authorList>
            <consortium name="Ensembl"/>
        </authorList>
    </citation>
    <scope>IDENTIFICATION</scope>
    <source>
        <strain evidence="3">JP 163 A</strain>
    </source>
</reference>
<accession>A0A3B5QGD2</accession>
<dbReference type="InterPro" id="IPR050111">
    <property type="entry name" value="C-type_lectin/snaclec_domain"/>
</dbReference>
<dbReference type="AlphaFoldDB" id="A0A3B5QGD2"/>
<evidence type="ECO:0000313" key="3">
    <source>
        <dbReference type="Ensembl" id="ENSXMAP00000029467.1"/>
    </source>
</evidence>
<dbReference type="SMART" id="SM00034">
    <property type="entry name" value="CLECT"/>
    <property type="match status" value="1"/>
</dbReference>
<proteinExistence type="predicted"/>
<organism evidence="3 4">
    <name type="scientific">Xiphophorus maculatus</name>
    <name type="common">Southern platyfish</name>
    <name type="synonym">Platypoecilus maculatus</name>
    <dbReference type="NCBI Taxonomy" id="8083"/>
    <lineage>
        <taxon>Eukaryota</taxon>
        <taxon>Metazoa</taxon>
        <taxon>Chordata</taxon>
        <taxon>Craniata</taxon>
        <taxon>Vertebrata</taxon>
        <taxon>Euteleostomi</taxon>
        <taxon>Actinopterygii</taxon>
        <taxon>Neopterygii</taxon>
        <taxon>Teleostei</taxon>
        <taxon>Neoteleostei</taxon>
        <taxon>Acanthomorphata</taxon>
        <taxon>Ovalentaria</taxon>
        <taxon>Atherinomorphae</taxon>
        <taxon>Cyprinodontiformes</taxon>
        <taxon>Poeciliidae</taxon>
        <taxon>Poeciliinae</taxon>
        <taxon>Xiphophorus</taxon>
    </lineage>
</organism>
<dbReference type="InParanoid" id="A0A3B5QGD2"/>
<feature type="domain" description="C-type lectin" evidence="2">
    <location>
        <begin position="31"/>
        <end position="138"/>
    </location>
</feature>
<dbReference type="InterPro" id="IPR018378">
    <property type="entry name" value="C-type_lectin_CS"/>
</dbReference>
<dbReference type="InterPro" id="IPR016186">
    <property type="entry name" value="C-type_lectin-like/link_sf"/>
</dbReference>
<dbReference type="InterPro" id="IPR016187">
    <property type="entry name" value="CTDL_fold"/>
</dbReference>
<evidence type="ECO:0000313" key="4">
    <source>
        <dbReference type="Proteomes" id="UP000002852"/>
    </source>
</evidence>
<dbReference type="PROSITE" id="PS00615">
    <property type="entry name" value="C_TYPE_LECTIN_1"/>
    <property type="match status" value="1"/>
</dbReference>
<dbReference type="PROSITE" id="PS50041">
    <property type="entry name" value="C_TYPE_LECTIN_2"/>
    <property type="match status" value="1"/>
</dbReference>
<name>A0A3B5QGD2_XIPMA</name>
<dbReference type="Ensembl" id="ENSXMAT00000027360.1">
    <property type="protein sequence ID" value="ENSXMAP00000029467.1"/>
    <property type="gene ID" value="ENSXMAG00000030081.1"/>
</dbReference>
<dbReference type="Proteomes" id="UP000002852">
    <property type="component" value="Unassembled WGS sequence"/>
</dbReference>
<reference evidence="3" key="4">
    <citation type="submission" date="2025-09" db="UniProtKB">
        <authorList>
            <consortium name="Ensembl"/>
        </authorList>
    </citation>
    <scope>IDENTIFICATION</scope>
    <source>
        <strain evidence="3">JP 163 A</strain>
    </source>
</reference>